<dbReference type="STRING" id="305507.SAMN04489724_4763"/>
<dbReference type="AlphaFoldDB" id="A0A1I7E2C2"/>
<name>A0A1I7E2C2_9BACT</name>
<dbReference type="EMBL" id="FPBF01000009">
    <property type="protein sequence ID" value="SFU18091.1"/>
    <property type="molecule type" value="Genomic_DNA"/>
</dbReference>
<evidence type="ECO:0000313" key="1">
    <source>
        <dbReference type="EMBL" id="SFU18091.1"/>
    </source>
</evidence>
<sequence>MNIVRMKKTKLKNGKEVIIPLKNQVVNQPNRCQLV</sequence>
<gene>
    <name evidence="1" type="ORF">SAMN04489724_4763</name>
</gene>
<keyword evidence="2" id="KW-1185">Reference proteome</keyword>
<protein>
    <submittedName>
        <fullName evidence="1">Uncharacterized protein</fullName>
    </submittedName>
</protein>
<accession>A0A1I7E2C2</accession>
<proteinExistence type="predicted"/>
<organism evidence="1 2">
    <name type="scientific">Algoriphagus locisalis</name>
    <dbReference type="NCBI Taxonomy" id="305507"/>
    <lineage>
        <taxon>Bacteria</taxon>
        <taxon>Pseudomonadati</taxon>
        <taxon>Bacteroidota</taxon>
        <taxon>Cytophagia</taxon>
        <taxon>Cytophagales</taxon>
        <taxon>Cyclobacteriaceae</taxon>
        <taxon>Algoriphagus</taxon>
    </lineage>
</organism>
<reference evidence="2" key="1">
    <citation type="submission" date="2016-10" db="EMBL/GenBank/DDBJ databases">
        <authorList>
            <person name="Varghese N."/>
            <person name="Submissions S."/>
        </authorList>
    </citation>
    <scope>NUCLEOTIDE SEQUENCE [LARGE SCALE GENOMIC DNA]</scope>
    <source>
        <strain evidence="2">DSM 23445</strain>
    </source>
</reference>
<dbReference type="Proteomes" id="UP000199673">
    <property type="component" value="Unassembled WGS sequence"/>
</dbReference>
<evidence type="ECO:0000313" key="2">
    <source>
        <dbReference type="Proteomes" id="UP000199673"/>
    </source>
</evidence>